<dbReference type="EMBL" id="JARGEQ010000001">
    <property type="protein sequence ID" value="MDF1584821.1"/>
    <property type="molecule type" value="Genomic_DNA"/>
</dbReference>
<comment type="caution">
    <text evidence="2">The sequence shown here is derived from an EMBL/GenBank/DDBJ whole genome shotgun (WGS) entry which is preliminary data.</text>
</comment>
<dbReference type="RefSeq" id="WP_327787225.1">
    <property type="nucleotide sequence ID" value="NZ_JARGEQ010000001.1"/>
</dbReference>
<dbReference type="PROSITE" id="PS00061">
    <property type="entry name" value="ADH_SHORT"/>
    <property type="match status" value="1"/>
</dbReference>
<dbReference type="AlphaFoldDB" id="A0AAP3XPZ8"/>
<evidence type="ECO:0000313" key="2">
    <source>
        <dbReference type="EMBL" id="MDF1584821.1"/>
    </source>
</evidence>
<name>A0AAP3XPZ8_9PROT</name>
<gene>
    <name evidence="2" type="ORF">PZ740_00300</name>
</gene>
<proteinExistence type="inferred from homology"/>
<dbReference type="PRINTS" id="PR00080">
    <property type="entry name" value="SDRFAMILY"/>
</dbReference>
<dbReference type="InterPro" id="IPR036291">
    <property type="entry name" value="NAD(P)-bd_dom_sf"/>
</dbReference>
<dbReference type="PANTHER" id="PTHR42760:SF123">
    <property type="entry name" value="OXIDOREDUCTASE"/>
    <property type="match status" value="1"/>
</dbReference>
<evidence type="ECO:0000313" key="3">
    <source>
        <dbReference type="Proteomes" id="UP001301140"/>
    </source>
</evidence>
<keyword evidence="3" id="KW-1185">Reference proteome</keyword>
<reference evidence="2 3" key="1">
    <citation type="submission" date="2023-03" db="EMBL/GenBank/DDBJ databases">
        <title>YIM 152171 draft genome.</title>
        <authorList>
            <person name="Yang Z."/>
        </authorList>
    </citation>
    <scope>NUCLEOTIDE SEQUENCE [LARGE SCALE GENOMIC DNA]</scope>
    <source>
        <strain evidence="2 3">YIM 152171</strain>
    </source>
</reference>
<organism evidence="2 3">
    <name type="scientific">Marinimicrococcus flavescens</name>
    <dbReference type="NCBI Taxonomy" id="3031815"/>
    <lineage>
        <taxon>Bacteria</taxon>
        <taxon>Pseudomonadati</taxon>
        <taxon>Pseudomonadota</taxon>
        <taxon>Alphaproteobacteria</taxon>
        <taxon>Geminicoccales</taxon>
        <taxon>Geminicoccaceae</taxon>
        <taxon>Marinimicrococcus</taxon>
    </lineage>
</organism>
<dbReference type="SUPFAM" id="SSF51735">
    <property type="entry name" value="NAD(P)-binding Rossmann-fold domains"/>
    <property type="match status" value="1"/>
</dbReference>
<dbReference type="GO" id="GO:0030497">
    <property type="term" value="P:fatty acid elongation"/>
    <property type="evidence" value="ECO:0007669"/>
    <property type="project" value="TreeGrafter"/>
</dbReference>
<dbReference type="Pfam" id="PF13561">
    <property type="entry name" value="adh_short_C2"/>
    <property type="match status" value="1"/>
</dbReference>
<dbReference type="InterPro" id="IPR002347">
    <property type="entry name" value="SDR_fam"/>
</dbReference>
<dbReference type="GO" id="GO:0016616">
    <property type="term" value="F:oxidoreductase activity, acting on the CH-OH group of donors, NAD or NADP as acceptor"/>
    <property type="evidence" value="ECO:0007669"/>
    <property type="project" value="TreeGrafter"/>
</dbReference>
<dbReference type="CDD" id="cd05233">
    <property type="entry name" value="SDR_c"/>
    <property type="match status" value="1"/>
</dbReference>
<evidence type="ECO:0000256" key="1">
    <source>
        <dbReference type="ARBA" id="ARBA00006484"/>
    </source>
</evidence>
<sequence length="253" mass="25974">MITADLKGRRALVTGAASGIGLATATRFAKAGARVALNHLPEDPAGPEQAERLRAEGLDVVAVAGNVSVAGEAEAMVRDAIERLGGLDYLVNNAGTSGTREPIAPADMDKMTEEFWSLILSTNLIGPFRCTHAAAEALRASKGAVANVASIAGLGQPGSSLAYGASKAGLISLTKSLARALAPEARVNAVAPGHVATPWTSTWPEERRKASAERALLKRHCTADDIAEALFFLCAGGAMITGHTLVVDGGITV</sequence>
<dbReference type="PRINTS" id="PR00081">
    <property type="entry name" value="GDHRDH"/>
</dbReference>
<comment type="similarity">
    <text evidence="1">Belongs to the short-chain dehydrogenases/reductases (SDR) family.</text>
</comment>
<protein>
    <submittedName>
        <fullName evidence="2">SDR family oxidoreductase</fullName>
    </submittedName>
</protein>
<dbReference type="InterPro" id="IPR020904">
    <property type="entry name" value="Sc_DH/Rdtase_CS"/>
</dbReference>
<dbReference type="FunFam" id="3.40.50.720:FF:000084">
    <property type="entry name" value="Short-chain dehydrogenase reductase"/>
    <property type="match status" value="1"/>
</dbReference>
<dbReference type="PANTHER" id="PTHR42760">
    <property type="entry name" value="SHORT-CHAIN DEHYDROGENASES/REDUCTASES FAMILY MEMBER"/>
    <property type="match status" value="1"/>
</dbReference>
<dbReference type="Gene3D" id="3.40.50.720">
    <property type="entry name" value="NAD(P)-binding Rossmann-like Domain"/>
    <property type="match status" value="1"/>
</dbReference>
<dbReference type="Proteomes" id="UP001301140">
    <property type="component" value="Unassembled WGS sequence"/>
</dbReference>
<accession>A0AAP3XPZ8</accession>